<dbReference type="InterPro" id="IPR021276">
    <property type="entry name" value="DUF2855"/>
</dbReference>
<dbReference type="Proteomes" id="UP001189429">
    <property type="component" value="Unassembled WGS sequence"/>
</dbReference>
<accession>A0ABN9XPG8</accession>
<comment type="caution">
    <text evidence="1">The sequence shown here is derived from an EMBL/GenBank/DDBJ whole genome shotgun (WGS) entry which is preliminary data.</text>
</comment>
<gene>
    <name evidence="1" type="ORF">PCOR1329_LOCUS78591</name>
</gene>
<evidence type="ECO:0000313" key="2">
    <source>
        <dbReference type="Proteomes" id="UP001189429"/>
    </source>
</evidence>
<evidence type="ECO:0000313" key="1">
    <source>
        <dbReference type="EMBL" id="CAK0901733.1"/>
    </source>
</evidence>
<name>A0ABN9XPG8_9DINO</name>
<dbReference type="EMBL" id="CAUYUJ010020971">
    <property type="protein sequence ID" value="CAK0901733.1"/>
    <property type="molecule type" value="Genomic_DNA"/>
</dbReference>
<keyword evidence="2" id="KW-1185">Reference proteome</keyword>
<sequence>MEAEGTEAPGIFKGAPVIVRGLRSAPEHNGARGTVTSGLWDNGRYEVTLPREPAGEPRVLALKPANLELDTEALQEYVLRKRAEASSRGSALEDVALVWAKGKGLSSKAVSSRKAEVRGLQQGEVLLRVDKFAFGHMAMGYLMKGFTRSFGAYHNFYRHPEDGLYRSGCWGFATVLESRHPKVAVGTRLYGLLPPCRFQVMPVGGIIPPGKNGEPAVVEVTMEGLPYNMSRFQELQVVDSCASDAHLEDWKAVTKELYTMAFYMDEQLLVDTGMINSVLISCASSKTALALAYCLRMRDMRLVVGLTSQEHLGFVRSTDLFHEVYAYEEVASVPNSSTTVYMDFRCDGQLRRDICQRMGTNLMYAMVVGPAVFQRKLKDQLFEGQKSREVLFDESSWRARRKMVAEVTKTDRNERLRYSQTAFIERLQRFVRLRYVSGVGALVKIYDALYNNEASPADAYVCTLHEGEFEGEEELWNE</sequence>
<proteinExistence type="predicted"/>
<dbReference type="Pfam" id="PF11017">
    <property type="entry name" value="DUF2855"/>
    <property type="match status" value="1"/>
</dbReference>
<reference evidence="1" key="1">
    <citation type="submission" date="2023-10" db="EMBL/GenBank/DDBJ databases">
        <authorList>
            <person name="Chen Y."/>
            <person name="Shah S."/>
            <person name="Dougan E. K."/>
            <person name="Thang M."/>
            <person name="Chan C."/>
        </authorList>
    </citation>
    <scope>NUCLEOTIDE SEQUENCE [LARGE SCALE GENOMIC DNA]</scope>
</reference>
<organism evidence="1 2">
    <name type="scientific">Prorocentrum cordatum</name>
    <dbReference type="NCBI Taxonomy" id="2364126"/>
    <lineage>
        <taxon>Eukaryota</taxon>
        <taxon>Sar</taxon>
        <taxon>Alveolata</taxon>
        <taxon>Dinophyceae</taxon>
        <taxon>Prorocentrales</taxon>
        <taxon>Prorocentraceae</taxon>
        <taxon>Prorocentrum</taxon>
    </lineage>
</organism>
<protein>
    <submittedName>
        <fullName evidence="1">Uncharacterized protein</fullName>
    </submittedName>
</protein>